<evidence type="ECO:0000313" key="7">
    <source>
        <dbReference type="EMBL" id="SHK56483.1"/>
    </source>
</evidence>
<dbReference type="Proteomes" id="UP000189810">
    <property type="component" value="Chromosome I"/>
</dbReference>
<dbReference type="Gene3D" id="3.30.1330.60">
    <property type="entry name" value="OmpA-like domain"/>
    <property type="match status" value="1"/>
</dbReference>
<dbReference type="EMBL" id="LT670846">
    <property type="protein sequence ID" value="SHK56483.1"/>
    <property type="molecule type" value="Genomic_DNA"/>
</dbReference>
<dbReference type="RefSeq" id="WP_079654545.1">
    <property type="nucleotide sequence ID" value="NZ_LT670846.1"/>
</dbReference>
<keyword evidence="5" id="KW-0732">Signal</keyword>
<keyword evidence="3" id="KW-0998">Cell outer membrane</keyword>
<evidence type="ECO:0000256" key="2">
    <source>
        <dbReference type="ARBA" id="ARBA00023136"/>
    </source>
</evidence>
<reference evidence="7 8" key="1">
    <citation type="submission" date="2016-11" db="EMBL/GenBank/DDBJ databases">
        <authorList>
            <person name="Jaros S."/>
            <person name="Januszkiewicz K."/>
            <person name="Wedrychowicz H."/>
        </authorList>
    </citation>
    <scope>NUCLEOTIDE SEQUENCE [LARGE SCALE GENOMIC DNA]</scope>
    <source>
        <strain evidence="7 8">DSM 19557</strain>
    </source>
</reference>
<dbReference type="InterPro" id="IPR036737">
    <property type="entry name" value="OmpA-like_sf"/>
</dbReference>
<dbReference type="InterPro" id="IPR050330">
    <property type="entry name" value="Bact_OuterMem_StrucFunc"/>
</dbReference>
<dbReference type="GO" id="GO:0009279">
    <property type="term" value="C:cell outer membrane"/>
    <property type="evidence" value="ECO:0007669"/>
    <property type="project" value="UniProtKB-SubCell"/>
</dbReference>
<comment type="subcellular location">
    <subcellularLocation>
        <location evidence="1">Cell outer membrane</location>
    </subcellularLocation>
</comment>
<dbReference type="CDD" id="cd07185">
    <property type="entry name" value="OmpA_C-like"/>
    <property type="match status" value="1"/>
</dbReference>
<evidence type="ECO:0000256" key="4">
    <source>
        <dbReference type="PROSITE-ProRule" id="PRU00473"/>
    </source>
</evidence>
<feature type="chain" id="PRO_5012116065" evidence="5">
    <location>
        <begin position="18"/>
        <end position="329"/>
    </location>
</feature>
<accession>A0A1M6THU4</accession>
<dbReference type="InterPro" id="IPR006664">
    <property type="entry name" value="OMP_bac"/>
</dbReference>
<name>A0A1M6THU4_9AQUI</name>
<evidence type="ECO:0000256" key="5">
    <source>
        <dbReference type="SAM" id="SignalP"/>
    </source>
</evidence>
<evidence type="ECO:0000256" key="1">
    <source>
        <dbReference type="ARBA" id="ARBA00004442"/>
    </source>
</evidence>
<dbReference type="AlphaFoldDB" id="A0A1M6THU4"/>
<keyword evidence="8" id="KW-1185">Reference proteome</keyword>
<evidence type="ECO:0000256" key="3">
    <source>
        <dbReference type="ARBA" id="ARBA00023237"/>
    </source>
</evidence>
<dbReference type="OrthoDB" id="9805566at2"/>
<gene>
    <name evidence="7" type="ORF">SAMN05444391_1467</name>
</gene>
<protein>
    <submittedName>
        <fullName evidence="7">Outer membrane protein OmpA</fullName>
    </submittedName>
</protein>
<proteinExistence type="predicted"/>
<evidence type="ECO:0000259" key="6">
    <source>
        <dbReference type="PROSITE" id="PS51123"/>
    </source>
</evidence>
<keyword evidence="2 4" id="KW-0472">Membrane</keyword>
<dbReference type="PANTHER" id="PTHR30329">
    <property type="entry name" value="STATOR ELEMENT OF FLAGELLAR MOTOR COMPLEX"/>
    <property type="match status" value="1"/>
</dbReference>
<dbReference type="STRING" id="381751.SAMN05444391_1467"/>
<feature type="signal peptide" evidence="5">
    <location>
        <begin position="1"/>
        <end position="17"/>
    </location>
</feature>
<evidence type="ECO:0000313" key="8">
    <source>
        <dbReference type="Proteomes" id="UP000189810"/>
    </source>
</evidence>
<feature type="domain" description="OmpA-like" evidence="6">
    <location>
        <begin position="211"/>
        <end position="328"/>
    </location>
</feature>
<sequence length="329" mass="38270">MKKILIACLSSLLFASAQDGDRFYVSDYLYQAQKGIQQAYREGAAEKNPYSYEKARAYFNIAQMFTYNMDFVGGQVFSLRSLNESMKMVEDIKSNEKKIEKPESPQLEEFYTKLVYLKENKADRCAPRDLAWAEAYYEGLVYELKKEDYNKTLVDLMMDSLKRYITTAQDKVEKAAKENLYCYTQRLEPVAEKTPEVKQEEAKIQVEKRRVIEEPIKVVARVHFDFNKATIKKEYIPVLDEVVKFLKENPNVKVRIEGFTDDIGSKKYNNELALKRAKTVADYLISNGISRDRIQTVGYGKERYIAPNNSSIGRLTNRRVEFITIKVEE</sequence>
<dbReference type="PROSITE" id="PS51123">
    <property type="entry name" value="OMPA_2"/>
    <property type="match status" value="1"/>
</dbReference>
<dbReference type="PANTHER" id="PTHR30329:SF21">
    <property type="entry name" value="LIPOPROTEIN YIAD-RELATED"/>
    <property type="match status" value="1"/>
</dbReference>
<organism evidence="7 8">
    <name type="scientific">Thermocrinis minervae</name>
    <dbReference type="NCBI Taxonomy" id="381751"/>
    <lineage>
        <taxon>Bacteria</taxon>
        <taxon>Pseudomonadati</taxon>
        <taxon>Aquificota</taxon>
        <taxon>Aquificia</taxon>
        <taxon>Aquificales</taxon>
        <taxon>Aquificaceae</taxon>
        <taxon>Thermocrinis</taxon>
    </lineage>
</organism>
<dbReference type="PRINTS" id="PR01021">
    <property type="entry name" value="OMPADOMAIN"/>
</dbReference>
<dbReference type="Pfam" id="PF00691">
    <property type="entry name" value="OmpA"/>
    <property type="match status" value="1"/>
</dbReference>
<dbReference type="SUPFAM" id="SSF103088">
    <property type="entry name" value="OmpA-like"/>
    <property type="match status" value="1"/>
</dbReference>
<dbReference type="InterPro" id="IPR006665">
    <property type="entry name" value="OmpA-like"/>
</dbReference>